<keyword evidence="3" id="KW-1185">Reference proteome</keyword>
<accession>A0ABN7XSC7</accession>
<protein>
    <submittedName>
        <fullName evidence="2">46440_t:CDS:1</fullName>
    </submittedName>
</protein>
<evidence type="ECO:0000313" key="3">
    <source>
        <dbReference type="Proteomes" id="UP000789901"/>
    </source>
</evidence>
<organism evidence="2 3">
    <name type="scientific">Gigaspora margarita</name>
    <dbReference type="NCBI Taxonomy" id="4874"/>
    <lineage>
        <taxon>Eukaryota</taxon>
        <taxon>Fungi</taxon>
        <taxon>Fungi incertae sedis</taxon>
        <taxon>Mucoromycota</taxon>
        <taxon>Glomeromycotina</taxon>
        <taxon>Glomeromycetes</taxon>
        <taxon>Diversisporales</taxon>
        <taxon>Gigasporaceae</taxon>
        <taxon>Gigaspora</taxon>
    </lineage>
</organism>
<name>A0ABN7XSC7_GIGMA</name>
<sequence>CNLLIKNNESFSEHVCQLENEITVKLKEIRALRLREKELEQNLSLAQNELSEMESLKNESELENTNLFLAKLNLEKTL</sequence>
<evidence type="ECO:0000256" key="1">
    <source>
        <dbReference type="SAM" id="Coils"/>
    </source>
</evidence>
<dbReference type="EMBL" id="CAJVQB010168853">
    <property type="protein sequence ID" value="CAG8857263.1"/>
    <property type="molecule type" value="Genomic_DNA"/>
</dbReference>
<proteinExistence type="predicted"/>
<feature type="non-terminal residue" evidence="2">
    <location>
        <position position="78"/>
    </location>
</feature>
<keyword evidence="1" id="KW-0175">Coiled coil</keyword>
<feature type="non-terminal residue" evidence="2">
    <location>
        <position position="1"/>
    </location>
</feature>
<gene>
    <name evidence="2" type="ORF">GMARGA_LOCUS46084</name>
</gene>
<comment type="caution">
    <text evidence="2">The sequence shown here is derived from an EMBL/GenBank/DDBJ whole genome shotgun (WGS) entry which is preliminary data.</text>
</comment>
<reference evidence="2 3" key="1">
    <citation type="submission" date="2021-06" db="EMBL/GenBank/DDBJ databases">
        <authorList>
            <person name="Kallberg Y."/>
            <person name="Tangrot J."/>
            <person name="Rosling A."/>
        </authorList>
    </citation>
    <scope>NUCLEOTIDE SEQUENCE [LARGE SCALE GENOMIC DNA]</scope>
    <source>
        <strain evidence="2 3">120-4 pot B 10/14</strain>
    </source>
</reference>
<feature type="coiled-coil region" evidence="1">
    <location>
        <begin position="22"/>
        <end position="66"/>
    </location>
</feature>
<evidence type="ECO:0000313" key="2">
    <source>
        <dbReference type="EMBL" id="CAG8857263.1"/>
    </source>
</evidence>
<dbReference type="Proteomes" id="UP000789901">
    <property type="component" value="Unassembled WGS sequence"/>
</dbReference>